<evidence type="ECO:0000313" key="3">
    <source>
        <dbReference type="EMBL" id="TEB29007.1"/>
    </source>
</evidence>
<feature type="coiled-coil region" evidence="1">
    <location>
        <begin position="84"/>
        <end position="111"/>
    </location>
</feature>
<sequence>MPKTPESTSSSRMTRVQVGGNHLKKGQVGGNRAHDQSTTSKRTSRAQRYLDRETKQSGSVEVQTAGTQRGLLEDGATSVCRVEKEALKREVEVVKAEKRALERTVGTMKAEIRALIYEVETQRRQMGAQATENQDLAEKLAASEAHAQHLSTMNGKFWEALTAERRMVEMLQSGDLEGAQASRLCTPPL</sequence>
<protein>
    <submittedName>
        <fullName evidence="3">Uncharacterized protein</fullName>
    </submittedName>
</protein>
<accession>A0A4Y7T4A9</accession>
<comment type="caution">
    <text evidence="3">The sequence shown here is derived from an EMBL/GenBank/DDBJ whole genome shotgun (WGS) entry which is preliminary data.</text>
</comment>
<feature type="compositionally biased region" description="Polar residues" evidence="2">
    <location>
        <begin position="56"/>
        <end position="67"/>
    </location>
</feature>
<evidence type="ECO:0000256" key="2">
    <source>
        <dbReference type="SAM" id="MobiDB-lite"/>
    </source>
</evidence>
<name>A0A4Y7T4A9_COPMI</name>
<feature type="region of interest" description="Disordered" evidence="2">
    <location>
        <begin position="1"/>
        <end position="68"/>
    </location>
</feature>
<keyword evidence="4" id="KW-1185">Reference proteome</keyword>
<keyword evidence="1" id="KW-0175">Coiled coil</keyword>
<gene>
    <name evidence="3" type="ORF">FA13DRAFT_1711370</name>
</gene>
<organism evidence="3 4">
    <name type="scientific">Coprinellus micaceus</name>
    <name type="common">Glistening ink-cap mushroom</name>
    <name type="synonym">Coprinus micaceus</name>
    <dbReference type="NCBI Taxonomy" id="71717"/>
    <lineage>
        <taxon>Eukaryota</taxon>
        <taxon>Fungi</taxon>
        <taxon>Dikarya</taxon>
        <taxon>Basidiomycota</taxon>
        <taxon>Agaricomycotina</taxon>
        <taxon>Agaricomycetes</taxon>
        <taxon>Agaricomycetidae</taxon>
        <taxon>Agaricales</taxon>
        <taxon>Agaricineae</taxon>
        <taxon>Psathyrellaceae</taxon>
        <taxon>Coprinellus</taxon>
    </lineage>
</organism>
<evidence type="ECO:0000313" key="4">
    <source>
        <dbReference type="Proteomes" id="UP000298030"/>
    </source>
</evidence>
<evidence type="ECO:0000256" key="1">
    <source>
        <dbReference type="SAM" id="Coils"/>
    </source>
</evidence>
<dbReference type="Proteomes" id="UP000298030">
    <property type="component" value="Unassembled WGS sequence"/>
</dbReference>
<reference evidence="3 4" key="1">
    <citation type="journal article" date="2019" name="Nat. Ecol. Evol.">
        <title>Megaphylogeny resolves global patterns of mushroom evolution.</title>
        <authorList>
            <person name="Varga T."/>
            <person name="Krizsan K."/>
            <person name="Foldi C."/>
            <person name="Dima B."/>
            <person name="Sanchez-Garcia M."/>
            <person name="Sanchez-Ramirez S."/>
            <person name="Szollosi G.J."/>
            <person name="Szarkandi J.G."/>
            <person name="Papp V."/>
            <person name="Albert L."/>
            <person name="Andreopoulos W."/>
            <person name="Angelini C."/>
            <person name="Antonin V."/>
            <person name="Barry K.W."/>
            <person name="Bougher N.L."/>
            <person name="Buchanan P."/>
            <person name="Buyck B."/>
            <person name="Bense V."/>
            <person name="Catcheside P."/>
            <person name="Chovatia M."/>
            <person name="Cooper J."/>
            <person name="Damon W."/>
            <person name="Desjardin D."/>
            <person name="Finy P."/>
            <person name="Geml J."/>
            <person name="Haridas S."/>
            <person name="Hughes K."/>
            <person name="Justo A."/>
            <person name="Karasinski D."/>
            <person name="Kautmanova I."/>
            <person name="Kiss B."/>
            <person name="Kocsube S."/>
            <person name="Kotiranta H."/>
            <person name="LaButti K.M."/>
            <person name="Lechner B.E."/>
            <person name="Liimatainen K."/>
            <person name="Lipzen A."/>
            <person name="Lukacs Z."/>
            <person name="Mihaltcheva S."/>
            <person name="Morgado L.N."/>
            <person name="Niskanen T."/>
            <person name="Noordeloos M.E."/>
            <person name="Ohm R.A."/>
            <person name="Ortiz-Santana B."/>
            <person name="Ovrebo C."/>
            <person name="Racz N."/>
            <person name="Riley R."/>
            <person name="Savchenko A."/>
            <person name="Shiryaev A."/>
            <person name="Soop K."/>
            <person name="Spirin V."/>
            <person name="Szebenyi C."/>
            <person name="Tomsovsky M."/>
            <person name="Tulloss R.E."/>
            <person name="Uehling J."/>
            <person name="Grigoriev I.V."/>
            <person name="Vagvolgyi C."/>
            <person name="Papp T."/>
            <person name="Martin F.M."/>
            <person name="Miettinen O."/>
            <person name="Hibbett D.S."/>
            <person name="Nagy L.G."/>
        </authorList>
    </citation>
    <scope>NUCLEOTIDE SEQUENCE [LARGE SCALE GENOMIC DNA]</scope>
    <source>
        <strain evidence="3 4">FP101781</strain>
    </source>
</reference>
<feature type="compositionally biased region" description="Polar residues" evidence="2">
    <location>
        <begin position="1"/>
        <end position="14"/>
    </location>
</feature>
<dbReference type="EMBL" id="QPFP01000029">
    <property type="protein sequence ID" value="TEB29007.1"/>
    <property type="molecule type" value="Genomic_DNA"/>
</dbReference>
<proteinExistence type="predicted"/>
<dbReference type="AlphaFoldDB" id="A0A4Y7T4A9"/>